<dbReference type="Gene3D" id="3.40.50.300">
    <property type="entry name" value="P-loop containing nucleotide triphosphate hydrolases"/>
    <property type="match status" value="1"/>
</dbReference>
<dbReference type="InterPro" id="IPR027417">
    <property type="entry name" value="P-loop_NTPase"/>
</dbReference>
<dbReference type="FunCoup" id="J9D5U8">
    <property type="interactions" value="178"/>
</dbReference>
<feature type="coiled-coil region" evidence="1">
    <location>
        <begin position="1246"/>
        <end position="1309"/>
    </location>
</feature>
<protein>
    <recommendedName>
        <fullName evidence="4">DNA repair protein RAD50</fullName>
    </recommendedName>
</protein>
<evidence type="ECO:0008006" key="4">
    <source>
        <dbReference type="Google" id="ProtNLM"/>
    </source>
</evidence>
<dbReference type="PANTHER" id="PTHR18867">
    <property type="entry name" value="RAD50"/>
    <property type="match status" value="1"/>
</dbReference>
<dbReference type="PANTHER" id="PTHR18867:SF12">
    <property type="entry name" value="DNA REPAIR PROTEIN RAD50"/>
    <property type="match status" value="1"/>
</dbReference>
<evidence type="ECO:0000313" key="2">
    <source>
        <dbReference type="EMBL" id="EJW03151.1"/>
    </source>
</evidence>
<dbReference type="GO" id="GO:0043047">
    <property type="term" value="F:single-stranded telomeric DNA binding"/>
    <property type="evidence" value="ECO:0007669"/>
    <property type="project" value="TreeGrafter"/>
</dbReference>
<dbReference type="VEuPathDB" id="MicrosporidiaDB:EDEG_02456"/>
<organism evidence="2 3">
    <name type="scientific">Edhazardia aedis (strain USNM 41457)</name>
    <name type="common">Microsporidian parasite</name>
    <dbReference type="NCBI Taxonomy" id="1003232"/>
    <lineage>
        <taxon>Eukaryota</taxon>
        <taxon>Fungi</taxon>
        <taxon>Fungi incertae sedis</taxon>
        <taxon>Microsporidia</taxon>
        <taxon>Edhazardia</taxon>
    </lineage>
</organism>
<comment type="caution">
    <text evidence="2">The sequence shown here is derived from an EMBL/GenBank/DDBJ whole genome shotgun (WGS) entry which is preliminary data.</text>
</comment>
<dbReference type="GO" id="GO:0030870">
    <property type="term" value="C:Mre11 complex"/>
    <property type="evidence" value="ECO:0007669"/>
    <property type="project" value="TreeGrafter"/>
</dbReference>
<evidence type="ECO:0000256" key="1">
    <source>
        <dbReference type="SAM" id="Coils"/>
    </source>
</evidence>
<dbReference type="GO" id="GO:0000794">
    <property type="term" value="C:condensed nuclear chromosome"/>
    <property type="evidence" value="ECO:0007669"/>
    <property type="project" value="TreeGrafter"/>
</dbReference>
<proteinExistence type="predicted"/>
<dbReference type="STRING" id="1003232.J9D5U8"/>
<reference evidence="3" key="2">
    <citation type="submission" date="2015-07" db="EMBL/GenBank/DDBJ databases">
        <title>Contrasting host-pathogen interactions and genome evolution in two generalist and specialist microsporidian pathogens of mosquitoes.</title>
        <authorList>
            <consortium name="The Broad Institute Genomics Platform"/>
            <consortium name="The Broad Institute Genome Sequencing Center for Infectious Disease"/>
            <person name="Cuomo C.A."/>
            <person name="Sanscrainte N.D."/>
            <person name="Goldberg J.M."/>
            <person name="Heiman D."/>
            <person name="Young S."/>
            <person name="Zeng Q."/>
            <person name="Becnel J.J."/>
            <person name="Birren B.W."/>
        </authorList>
    </citation>
    <scope>NUCLEOTIDE SEQUENCE [LARGE SCALE GENOMIC DNA]</scope>
    <source>
        <strain evidence="3">USNM 41457</strain>
    </source>
</reference>
<accession>J9D5U8</accession>
<dbReference type="Proteomes" id="UP000003163">
    <property type="component" value="Unassembled WGS sequence"/>
</dbReference>
<name>J9D5U8_EDHAE</name>
<dbReference type="OrthoDB" id="18797at2759"/>
<dbReference type="HOGENOM" id="CLU_250959_0_0_1"/>
<dbReference type="GO" id="GO:0070192">
    <property type="term" value="P:chromosome organization involved in meiotic cell cycle"/>
    <property type="evidence" value="ECO:0007669"/>
    <property type="project" value="TreeGrafter"/>
</dbReference>
<reference evidence="2 3" key="1">
    <citation type="submission" date="2011-08" db="EMBL/GenBank/DDBJ databases">
        <authorList>
            <person name="Liu Z.J."/>
            <person name="Shi F.L."/>
            <person name="Lu J.Q."/>
            <person name="Li M."/>
            <person name="Wang Z.L."/>
        </authorList>
    </citation>
    <scope>NUCLEOTIDE SEQUENCE [LARGE SCALE GENOMIC DNA]</scope>
    <source>
        <strain evidence="2 3">USNM 41457</strain>
    </source>
</reference>
<evidence type="ECO:0000313" key="3">
    <source>
        <dbReference type="Proteomes" id="UP000003163"/>
    </source>
</evidence>
<dbReference type="OMA" id="NEMHTRI"/>
<dbReference type="GO" id="GO:0000722">
    <property type="term" value="P:telomere maintenance via recombination"/>
    <property type="evidence" value="ECO:0007669"/>
    <property type="project" value="TreeGrafter"/>
</dbReference>
<dbReference type="EMBL" id="AFBI03000044">
    <property type="protein sequence ID" value="EJW03151.1"/>
    <property type="molecule type" value="Genomic_DNA"/>
</dbReference>
<dbReference type="GO" id="GO:0006302">
    <property type="term" value="P:double-strand break repair"/>
    <property type="evidence" value="ECO:0007669"/>
    <property type="project" value="TreeGrafter"/>
</dbReference>
<dbReference type="SUPFAM" id="SSF52540">
    <property type="entry name" value="P-loop containing nucleoside triphosphate hydrolases"/>
    <property type="match status" value="1"/>
</dbReference>
<dbReference type="GO" id="GO:0007004">
    <property type="term" value="P:telomere maintenance via telomerase"/>
    <property type="evidence" value="ECO:0007669"/>
    <property type="project" value="TreeGrafter"/>
</dbReference>
<dbReference type="GO" id="GO:0051880">
    <property type="term" value="F:G-quadruplex DNA binding"/>
    <property type="evidence" value="ECO:0007669"/>
    <property type="project" value="TreeGrafter"/>
</dbReference>
<keyword evidence="3" id="KW-1185">Reference proteome</keyword>
<dbReference type="GO" id="GO:0003691">
    <property type="term" value="F:double-stranded telomeric DNA binding"/>
    <property type="evidence" value="ECO:0007669"/>
    <property type="project" value="TreeGrafter"/>
</dbReference>
<dbReference type="InParanoid" id="J9D5U8"/>
<sequence>MQIKNRNSEFFLHNKTSESVQNDNKNIKSNTQYNPMDSYDEFEDFDSYDNFSDPAIHHSSFLSEKSKNHNKNVLSSKNETIDFIVKNFTDDRIAMLENDFYAKISELESENLISSQVRSFYTNFEEKFTSMQNLKQDLLESFNDFLNDHNNSFFLISMYKQDSFKTQKKIYNEDKQFLEYLMRFFISKSSNTQLINYCMSNLEIDKNYELDNEKENFFLYTFSQKLPDLISKNINFNNEIKRQAENAQQLVKKLQILFFTLKNTIETCLKDISHNDYKYFYYTKDSLNINTENFDIEKNVFSENLDEKNVANNNFYSQSSDRNYKNKTDISNNEDCLTDFNNVINDFINEESNDFLKCMNLNNNSYAKKDNNSNPEVSEDKNDKEKNLISDFYGKKNIENFYSNTNLNNEPSVSTNSQETYIFDKNANLNDNFNSFLSSMKSTLDFQNNEFKSLQIFIFSHLHTLIEIYSVQKKIQSLQKNYSYLKIIEKIYTNFIKKIKENKKCYLCLQKLKEKDLNIVITRVNYILEKLPARKNNINMHLNELNELYTNIDQYNAVKMSCNTVFEGLQKFCKGLKNMKSQIKILSNFAFLRSKTNSDYKNDMNLSDQKNNIENVLCEDLNFIHNEVCEDSNEFVIVEIYKLLLPLKDLSFFGSENINENVLPNIVNINNLETSQNNNNSSNKNIAKNTNDLLDKAIYRNDKNFDNITSQNKNQSYVSSTIQNIVINNTSTQIFSYKTTINSFFDFIESLTSVNTIFEQKHDEHTKFLNSLRSLHSKLLRYDENQMKIKVELQNYTKNLKPAKIQSPKNLEKKIMPESQNTNKHKNTYIEDFIENLDLLLHKMETEFFTTIEYNKILSFTQSFRNTHIIQNEINNIQIKLKTLNQIVTLRNLNNKISENNLQITNLESDNLKIKSQIQSNEKNVSKLMIASNQIKNKINSVNNAKNDHDLHFKNIQKRCKDLLFAIFAILDKKNIVLNEYIEKVKSFLNKTSFIVKNINDFEIHQSHKNSIVNNILSKEIDFKNLHSISKDYQLHADFPNKNSYITNHNKNEFLINEKNNESNNSVNFKLVKDFLEYHESFINEFHNFNLSNTLKQNKDIENENSNINSFILLQKISEILLTKHNIKLTKHDIIINNNLLIDKIEFIIQFIDNFDKYLLGTQKELNMQKTKFANISQNHQKYTKMLEKIQKTRLKLENDNKIQNIQQNLDKINFDQINNIKNEAAIRLERKNTYLHKKYTLIGELQSLKTKIKEKTAEIDENTEKIYYKAYLELETLKLIKSDTLKCLQEIEKRIKEYHEEMMLEVNSKLKDLWVNTYQGNDIDYIQIDTDINEKTLNYTLVLVKNNTKLDMKGRSSAGQKMLACILVRIALCDVFSNDFRVLALDEPTTNLDNNNVEALAITINNVIKKCNLQFVLITHDFRFAKMIDNSEETVYHVIRDENGDSCIFKKSIHDM</sequence>
<keyword evidence="1" id="KW-0175">Coiled coil</keyword>
<gene>
    <name evidence="2" type="ORF">EDEG_02456</name>
</gene>